<evidence type="ECO:0000313" key="2">
    <source>
        <dbReference type="Proteomes" id="UP000019132"/>
    </source>
</evidence>
<protein>
    <submittedName>
        <fullName evidence="1">Uncharacterized protein</fullName>
    </submittedName>
</protein>
<proteinExistence type="predicted"/>
<dbReference type="AlphaFoldDB" id="K3WL16"/>
<dbReference type="VEuPathDB" id="FungiDB:PYU1_G005647"/>
<reference evidence="1" key="3">
    <citation type="submission" date="2015-02" db="UniProtKB">
        <authorList>
            <consortium name="EnsemblProtists"/>
        </authorList>
    </citation>
    <scope>IDENTIFICATION</scope>
    <source>
        <strain evidence="1">DAOM BR144</strain>
    </source>
</reference>
<evidence type="ECO:0000313" key="1">
    <source>
        <dbReference type="EnsemblProtists" id="PYU1_T005658"/>
    </source>
</evidence>
<dbReference type="InParanoid" id="K3WL16"/>
<organism evidence="1 2">
    <name type="scientific">Globisporangium ultimum (strain ATCC 200006 / CBS 805.95 / DAOM BR144)</name>
    <name type="common">Pythium ultimum</name>
    <dbReference type="NCBI Taxonomy" id="431595"/>
    <lineage>
        <taxon>Eukaryota</taxon>
        <taxon>Sar</taxon>
        <taxon>Stramenopiles</taxon>
        <taxon>Oomycota</taxon>
        <taxon>Peronosporomycetes</taxon>
        <taxon>Pythiales</taxon>
        <taxon>Pythiaceae</taxon>
        <taxon>Globisporangium</taxon>
    </lineage>
</organism>
<accession>K3WL16</accession>
<reference evidence="2" key="2">
    <citation type="submission" date="2010-04" db="EMBL/GenBank/DDBJ databases">
        <authorList>
            <person name="Buell R."/>
            <person name="Hamilton J."/>
            <person name="Hostetler J."/>
        </authorList>
    </citation>
    <scope>NUCLEOTIDE SEQUENCE [LARGE SCALE GENOMIC DNA]</scope>
    <source>
        <strain evidence="2">DAOM:BR144</strain>
    </source>
</reference>
<reference evidence="2" key="1">
    <citation type="journal article" date="2010" name="Genome Biol.">
        <title>Genome sequence of the necrotrophic plant pathogen Pythium ultimum reveals original pathogenicity mechanisms and effector repertoire.</title>
        <authorList>
            <person name="Levesque C.A."/>
            <person name="Brouwer H."/>
            <person name="Cano L."/>
            <person name="Hamilton J.P."/>
            <person name="Holt C."/>
            <person name="Huitema E."/>
            <person name="Raffaele S."/>
            <person name="Robideau G.P."/>
            <person name="Thines M."/>
            <person name="Win J."/>
            <person name="Zerillo M.M."/>
            <person name="Beakes G.W."/>
            <person name="Boore J.L."/>
            <person name="Busam D."/>
            <person name="Dumas B."/>
            <person name="Ferriera S."/>
            <person name="Fuerstenberg S.I."/>
            <person name="Gachon C.M."/>
            <person name="Gaulin E."/>
            <person name="Govers F."/>
            <person name="Grenville-Briggs L."/>
            <person name="Horner N."/>
            <person name="Hostetler J."/>
            <person name="Jiang R.H."/>
            <person name="Johnson J."/>
            <person name="Krajaejun T."/>
            <person name="Lin H."/>
            <person name="Meijer H.J."/>
            <person name="Moore B."/>
            <person name="Morris P."/>
            <person name="Phuntmart V."/>
            <person name="Puiu D."/>
            <person name="Shetty J."/>
            <person name="Stajich J.E."/>
            <person name="Tripathy S."/>
            <person name="Wawra S."/>
            <person name="van West P."/>
            <person name="Whitty B.R."/>
            <person name="Coutinho P.M."/>
            <person name="Henrissat B."/>
            <person name="Martin F."/>
            <person name="Thomas P.D."/>
            <person name="Tyler B.M."/>
            <person name="De Vries R.P."/>
            <person name="Kamoun S."/>
            <person name="Yandell M."/>
            <person name="Tisserat N."/>
            <person name="Buell C.R."/>
        </authorList>
    </citation>
    <scope>NUCLEOTIDE SEQUENCE</scope>
    <source>
        <strain evidence="2">DAOM:BR144</strain>
    </source>
</reference>
<name>K3WL16_GLOUD</name>
<dbReference type="EnsemblProtists" id="PYU1_T005658">
    <property type="protein sequence ID" value="PYU1_T005658"/>
    <property type="gene ID" value="PYU1_G005647"/>
</dbReference>
<sequence>MDYVLPQYWSIPCACEHGHGVELLERLAAHEVVREIDPFYNAFLFRQAVANAMKADNLEH</sequence>
<keyword evidence="2" id="KW-1185">Reference proteome</keyword>
<dbReference type="EMBL" id="GL376573">
    <property type="status" value="NOT_ANNOTATED_CDS"/>
    <property type="molecule type" value="Genomic_DNA"/>
</dbReference>
<dbReference type="Proteomes" id="UP000019132">
    <property type="component" value="Unassembled WGS sequence"/>
</dbReference>
<dbReference type="HOGENOM" id="CLU_2946774_0_0_1"/>